<dbReference type="InterPro" id="IPR042301">
    <property type="entry name" value="GH115_sf"/>
</dbReference>
<evidence type="ECO:0000256" key="1">
    <source>
        <dbReference type="ARBA" id="ARBA00022801"/>
    </source>
</evidence>
<dbReference type="Proteomes" id="UP000032361">
    <property type="component" value="Unassembled WGS sequence"/>
</dbReference>
<sequence length="960" mass="109586">MKLFHKISLIAFLIISCKSAQDNQLSNSSFEIVTPTTKTSILYGKGERLDSITANLLAEDIYKVTSYKPKVITSTNEATKNVIVIGELKSNLIKTFLEDDAVKQEFKNQWESYIYKTITNPTKTIEKAFIITGTNPRGTAYGVFDLSKKIGVSPWYWWADVPAKKQQELIINQPEFYSSAPSVAFRGIFLNDEDWGLQPWAEHTFEPETGDIGPKTYSKIFELLLRLKANTIWPAMHPSTKAFFHYPSNRKMAEAYNIVIGTSHAEPMLRNNVDEWNKETMGHFNYKTNKESVYKYWEDRVKEAKNIDGIYSMGMRGVHDSGMEGVKSKDEAVEVLTDVIADQRGLLKKYINPNVEDVPQALTVYKEVLDLYKNGLKVPDDITLVWTDDNYGYIRSLSNAEEQKRNGGSGVYYHASYWGRPHDYLWLESTNPYLIHEEMMKAYNLNNKDIWILNVGDIKPAEYSMQLFLDMAFDAESFQKTEAVKAHQTQFFTDIFGADLGETMADIKTAYYQLAFERKPEFMGWSQTEKTTPIYKSAYNTLSYGDEISERIKSFETLENKVDSIEEKLPEALNSSFTQLLSYPVKGASNMTKKFMYRDKALVYANQGRKSASVYKDKSNNSYENIVALTKNYNALSNGKWQGIMDMKPRRLPVFDNPEINLEFKNTEKPIGISVEDTSSTKSGIPKLPTFYVNDTASYFIDVFLVKNNQASWSFENIPNWIKLSQVSGELNDRVLEKRIQVSIDWNLWKASGEPLSAQIKIKSEGFNETIQINTSNSYQNLSEASLVEKNGLAVIYASSFSNIHKTEKTFWEKQTGFGHTQSVMQAKPLNAKSTENTTEAAYLEYDIETETITNEAILKIVAIPTHPLTTDGDVRIKVQWNNEPIQELSFKTYGRSNTWKQNVLTNKAIKQMKVSLKTKGKQTLKIFMVDAGVALDYMVLNTKNKKLGYKLPKETELGR</sequence>
<feature type="domain" description="Gylcosyl hydrolase 115 C-terminal" evidence="3">
    <location>
        <begin position="788"/>
        <end position="954"/>
    </location>
</feature>
<protein>
    <recommendedName>
        <fullName evidence="3">Gylcosyl hydrolase 115 C-terminal domain-containing protein</fullName>
    </recommendedName>
</protein>
<dbReference type="Gene3D" id="3.30.379.10">
    <property type="entry name" value="Chitobiase/beta-hexosaminidase domain 2-like"/>
    <property type="match status" value="1"/>
</dbReference>
<dbReference type="Gene3D" id="1.20.58.2150">
    <property type="match status" value="1"/>
</dbReference>
<dbReference type="Pfam" id="PF15979">
    <property type="entry name" value="Glyco_hydro_115"/>
    <property type="match status" value="1"/>
</dbReference>
<feature type="signal peptide" evidence="2">
    <location>
        <begin position="1"/>
        <end position="20"/>
    </location>
</feature>
<keyword evidence="5" id="KW-1185">Reference proteome</keyword>
<dbReference type="PATRIC" id="fig|1382798.3.peg.1430"/>
<dbReference type="GO" id="GO:0005975">
    <property type="term" value="P:carbohydrate metabolic process"/>
    <property type="evidence" value="ECO:0007669"/>
    <property type="project" value="UniProtKB-ARBA"/>
</dbReference>
<keyword evidence="2" id="KW-0732">Signal</keyword>
<evidence type="ECO:0000256" key="2">
    <source>
        <dbReference type="SAM" id="SignalP"/>
    </source>
</evidence>
<comment type="caution">
    <text evidence="4">The sequence shown here is derived from an EMBL/GenBank/DDBJ whole genome shotgun (WGS) entry which is preliminary data.</text>
</comment>
<dbReference type="InterPro" id="IPR031924">
    <property type="entry name" value="GH115"/>
</dbReference>
<dbReference type="AlphaFoldDB" id="A0A0D7VYQ7"/>
<accession>A0A0D7VYQ7</accession>
<dbReference type="OrthoDB" id="8727830at2"/>
<reference evidence="4 5" key="1">
    <citation type="journal article" date="2015" name="Antonie Van Leeuwenhoek">
        <title>Tamlana nanhaiensis sp. nov., isolated from surface seawater collected from the South China Sea.</title>
        <authorList>
            <person name="Liu X."/>
            <person name="Lai Q."/>
            <person name="Du Y."/>
            <person name="Li G."/>
            <person name="Sun F."/>
            <person name="Shao Z."/>
        </authorList>
    </citation>
    <scope>NUCLEOTIDE SEQUENCE [LARGE SCALE GENOMIC DNA]</scope>
    <source>
        <strain evidence="4 5">FHC16</strain>
    </source>
</reference>
<evidence type="ECO:0000313" key="5">
    <source>
        <dbReference type="Proteomes" id="UP000032361"/>
    </source>
</evidence>
<dbReference type="GO" id="GO:0016787">
    <property type="term" value="F:hydrolase activity"/>
    <property type="evidence" value="ECO:0007669"/>
    <property type="project" value="UniProtKB-KW"/>
</dbReference>
<dbReference type="PANTHER" id="PTHR37842">
    <property type="match status" value="1"/>
</dbReference>
<dbReference type="Gene3D" id="3.20.20.520">
    <property type="entry name" value="Glycosyl hydrolase family 115"/>
    <property type="match status" value="1"/>
</dbReference>
<dbReference type="InterPro" id="IPR041437">
    <property type="entry name" value="GH115_C"/>
</dbReference>
<feature type="chain" id="PRO_5002325103" description="Gylcosyl hydrolase 115 C-terminal domain-containing protein" evidence="2">
    <location>
        <begin position="21"/>
        <end position="960"/>
    </location>
</feature>
<dbReference type="STRING" id="1382798.PK35_14340"/>
<dbReference type="RefSeq" id="WP_044627251.1">
    <property type="nucleotide sequence ID" value="NZ_JTDV01000014.1"/>
</dbReference>
<dbReference type="Gene3D" id="2.60.120.1620">
    <property type="match status" value="1"/>
</dbReference>
<evidence type="ECO:0000313" key="4">
    <source>
        <dbReference type="EMBL" id="KJD31578.1"/>
    </source>
</evidence>
<dbReference type="EMBL" id="JTDV01000014">
    <property type="protein sequence ID" value="KJD31578.1"/>
    <property type="molecule type" value="Genomic_DNA"/>
</dbReference>
<dbReference type="SUPFAM" id="SSF55545">
    <property type="entry name" value="beta-N-acetylhexosaminidase-like domain"/>
    <property type="match status" value="1"/>
</dbReference>
<evidence type="ECO:0000259" key="3">
    <source>
        <dbReference type="Pfam" id="PF17829"/>
    </source>
</evidence>
<dbReference type="PROSITE" id="PS51257">
    <property type="entry name" value="PROKAR_LIPOPROTEIN"/>
    <property type="match status" value="1"/>
</dbReference>
<dbReference type="InterPro" id="IPR029018">
    <property type="entry name" value="Hex-like_dom2"/>
</dbReference>
<keyword evidence="1" id="KW-0378">Hydrolase</keyword>
<organism evidence="4 5">
    <name type="scientific">Neotamlana nanhaiensis</name>
    <dbReference type="NCBI Taxonomy" id="1382798"/>
    <lineage>
        <taxon>Bacteria</taxon>
        <taxon>Pseudomonadati</taxon>
        <taxon>Bacteroidota</taxon>
        <taxon>Flavobacteriia</taxon>
        <taxon>Flavobacteriales</taxon>
        <taxon>Flavobacteriaceae</taxon>
        <taxon>Neotamlana</taxon>
    </lineage>
</organism>
<dbReference type="PANTHER" id="PTHR37842:SF2">
    <property type="entry name" value="GYLCOSYL HYDROLASE 115 C-TERMINAL DOMAIN-CONTAINING PROTEIN"/>
    <property type="match status" value="1"/>
</dbReference>
<name>A0A0D7VYQ7_9FLAO</name>
<gene>
    <name evidence="4" type="ORF">PK35_14340</name>
</gene>
<proteinExistence type="predicted"/>
<dbReference type="Pfam" id="PF17829">
    <property type="entry name" value="GH115_C"/>
    <property type="match status" value="1"/>
</dbReference>